<dbReference type="PANTHER" id="PTHR23501:SF197">
    <property type="entry name" value="COMD"/>
    <property type="match status" value="1"/>
</dbReference>
<dbReference type="InterPro" id="IPR020846">
    <property type="entry name" value="MFS_dom"/>
</dbReference>
<keyword evidence="4 7" id="KW-0812">Transmembrane</keyword>
<evidence type="ECO:0000259" key="8">
    <source>
        <dbReference type="PROSITE" id="PS50850"/>
    </source>
</evidence>
<feature type="transmembrane region" description="Helical" evidence="7">
    <location>
        <begin position="53"/>
        <end position="71"/>
    </location>
</feature>
<dbReference type="Proteomes" id="UP000696294">
    <property type="component" value="Unassembled WGS sequence"/>
</dbReference>
<dbReference type="SUPFAM" id="SSF103473">
    <property type="entry name" value="MFS general substrate transporter"/>
    <property type="match status" value="1"/>
</dbReference>
<sequence length="491" mass="50848">MVSTITQKDAPPRSLWVSMASLMLTMFLAAIDQTVVATAMPTIVGELHGIESLSWLVTAFALTSGMATPLYGKLSDMYGRRNLYLWAIALFVLGSALCGLAQTMGQLIAFRAFQGLGAGGLLVLTMIISADLAGPRERAKYQGLFGAVFGVASIAGPIIGGYLTEHVSWRWIFYINLPLGALALAVAFSVLKLPRRTSPHRVDWLGAGLISALLTSLTLLASWGGTTYAWTSPVILGLAAASVLLAGLFILVERKAAEPVLPLRLFRDRSFALPVAATVLIATAILGMATFLPMYLQLASGASATDSGLLLLPLMGGMITASTLTGRVVTRLGRYKWVMVVGSLVAAAGGFLFSTMGLGTSAFVSGAYMVLAGLGLGMVGQNLILAVQTTAPEADRGAATSAVTFARNVGGALGVAILGAIFGGRVAGGQTAVTPEAIQALPEAARHAAQLAFSDAITGVFAWLGPILIGGALLLACLKDVRLTPTPQARG</sequence>
<feature type="transmembrane region" description="Helical" evidence="7">
    <location>
        <begin position="83"/>
        <end position="102"/>
    </location>
</feature>
<dbReference type="RefSeq" id="WP_168019242.1">
    <property type="nucleotide sequence ID" value="NZ_JAATEP010000063.1"/>
</dbReference>
<evidence type="ECO:0000256" key="3">
    <source>
        <dbReference type="ARBA" id="ARBA00022475"/>
    </source>
</evidence>
<evidence type="ECO:0000256" key="7">
    <source>
        <dbReference type="SAM" id="Phobius"/>
    </source>
</evidence>
<accession>A0ABX1BLA9</accession>
<feature type="transmembrane region" description="Helical" evidence="7">
    <location>
        <begin position="337"/>
        <end position="359"/>
    </location>
</feature>
<evidence type="ECO:0000256" key="4">
    <source>
        <dbReference type="ARBA" id="ARBA00022692"/>
    </source>
</evidence>
<dbReference type="PRINTS" id="PR01036">
    <property type="entry name" value="TCRTETB"/>
</dbReference>
<dbReference type="CDD" id="cd17502">
    <property type="entry name" value="MFS_Azr1_MDR_like"/>
    <property type="match status" value="1"/>
</dbReference>
<evidence type="ECO:0000256" key="2">
    <source>
        <dbReference type="ARBA" id="ARBA00022448"/>
    </source>
</evidence>
<reference evidence="9 10" key="1">
    <citation type="submission" date="2020-03" db="EMBL/GenBank/DDBJ databases">
        <title>WGS of actinomycetes isolated from Thailand.</title>
        <authorList>
            <person name="Thawai C."/>
        </authorList>
    </citation>
    <scope>NUCLEOTIDE SEQUENCE [LARGE SCALE GENOMIC DNA]</scope>
    <source>
        <strain evidence="9 10">FMUSA5-5</strain>
    </source>
</reference>
<evidence type="ECO:0000313" key="9">
    <source>
        <dbReference type="EMBL" id="NJP97312.1"/>
    </source>
</evidence>
<feature type="transmembrane region" description="Helical" evidence="7">
    <location>
        <begin position="108"/>
        <end position="129"/>
    </location>
</feature>
<gene>
    <name evidence="9" type="ORF">HCN51_49165</name>
</gene>
<evidence type="ECO:0000256" key="5">
    <source>
        <dbReference type="ARBA" id="ARBA00022989"/>
    </source>
</evidence>
<dbReference type="PANTHER" id="PTHR23501">
    <property type="entry name" value="MAJOR FACILITATOR SUPERFAMILY"/>
    <property type="match status" value="1"/>
</dbReference>
<comment type="subcellular location">
    <subcellularLocation>
        <location evidence="1">Cell membrane</location>
        <topology evidence="1">Multi-pass membrane protein</topology>
    </subcellularLocation>
</comment>
<keyword evidence="3" id="KW-1003">Cell membrane</keyword>
<feature type="transmembrane region" description="Helical" evidence="7">
    <location>
        <begin position="141"/>
        <end position="159"/>
    </location>
</feature>
<feature type="transmembrane region" description="Helical" evidence="7">
    <location>
        <begin position="271"/>
        <end position="296"/>
    </location>
</feature>
<keyword evidence="10" id="KW-1185">Reference proteome</keyword>
<proteinExistence type="predicted"/>
<evidence type="ECO:0000256" key="1">
    <source>
        <dbReference type="ARBA" id="ARBA00004651"/>
    </source>
</evidence>
<dbReference type="Pfam" id="PF07690">
    <property type="entry name" value="MFS_1"/>
    <property type="match status" value="1"/>
</dbReference>
<keyword evidence="2" id="KW-0813">Transport</keyword>
<dbReference type="InterPro" id="IPR011701">
    <property type="entry name" value="MFS"/>
</dbReference>
<dbReference type="NCBIfam" id="TIGR00711">
    <property type="entry name" value="efflux_EmrB"/>
    <property type="match status" value="1"/>
</dbReference>
<keyword evidence="5 7" id="KW-1133">Transmembrane helix</keyword>
<feature type="transmembrane region" description="Helical" evidence="7">
    <location>
        <begin position="203"/>
        <end position="224"/>
    </location>
</feature>
<comment type="caution">
    <text evidence="9">The sequence shown here is derived from an EMBL/GenBank/DDBJ whole genome shotgun (WGS) entry which is preliminary data.</text>
</comment>
<dbReference type="EMBL" id="JAATEP010000063">
    <property type="protein sequence ID" value="NJP97312.1"/>
    <property type="molecule type" value="Genomic_DNA"/>
</dbReference>
<dbReference type="InterPro" id="IPR004638">
    <property type="entry name" value="EmrB-like"/>
</dbReference>
<evidence type="ECO:0000256" key="6">
    <source>
        <dbReference type="ARBA" id="ARBA00023136"/>
    </source>
</evidence>
<organism evidence="9 10">
    <name type="scientific">Nonomuraea composti</name>
    <dbReference type="NCBI Taxonomy" id="2720023"/>
    <lineage>
        <taxon>Bacteria</taxon>
        <taxon>Bacillati</taxon>
        <taxon>Actinomycetota</taxon>
        <taxon>Actinomycetes</taxon>
        <taxon>Streptosporangiales</taxon>
        <taxon>Streptosporangiaceae</taxon>
        <taxon>Nonomuraea</taxon>
    </lineage>
</organism>
<protein>
    <submittedName>
        <fullName evidence="9">MFS transporter</fullName>
    </submittedName>
</protein>
<feature type="transmembrane region" description="Helical" evidence="7">
    <location>
        <begin position="308"/>
        <end position="330"/>
    </location>
</feature>
<feature type="transmembrane region" description="Helical" evidence="7">
    <location>
        <begin position="171"/>
        <end position="191"/>
    </location>
</feature>
<feature type="domain" description="Major facilitator superfamily (MFS) profile" evidence="8">
    <location>
        <begin position="18"/>
        <end position="483"/>
    </location>
</feature>
<feature type="transmembrane region" description="Helical" evidence="7">
    <location>
        <begin position="365"/>
        <end position="387"/>
    </location>
</feature>
<feature type="transmembrane region" description="Helical" evidence="7">
    <location>
        <begin position="399"/>
        <end position="422"/>
    </location>
</feature>
<keyword evidence="6 7" id="KW-0472">Membrane</keyword>
<dbReference type="Gene3D" id="1.20.1720.10">
    <property type="entry name" value="Multidrug resistance protein D"/>
    <property type="match status" value="1"/>
</dbReference>
<name>A0ABX1BLA9_9ACTN</name>
<feature type="transmembrane region" description="Helical" evidence="7">
    <location>
        <begin position="460"/>
        <end position="478"/>
    </location>
</feature>
<evidence type="ECO:0000313" key="10">
    <source>
        <dbReference type="Proteomes" id="UP000696294"/>
    </source>
</evidence>
<dbReference type="Gene3D" id="1.20.1250.20">
    <property type="entry name" value="MFS general substrate transporter like domains"/>
    <property type="match status" value="1"/>
</dbReference>
<dbReference type="PROSITE" id="PS50850">
    <property type="entry name" value="MFS"/>
    <property type="match status" value="1"/>
</dbReference>
<dbReference type="InterPro" id="IPR036259">
    <property type="entry name" value="MFS_trans_sf"/>
</dbReference>
<feature type="transmembrane region" description="Helical" evidence="7">
    <location>
        <begin position="230"/>
        <end position="251"/>
    </location>
</feature>